<sequence>MMMVPRRSSFGLDLFDEMFKDPFFSRMDSNKNVMKTDIKEQDGDYLMDIDLPGYAKEDISAELKDGYMTITATKNESNDTKDENGNYIHRERYTGSCSRTFYVGNGVTEEDIKASFKDGTLHLSIPKEEPKKLEEQKKLISIE</sequence>
<dbReference type="Proteomes" id="UP001065549">
    <property type="component" value="Unassembled WGS sequence"/>
</dbReference>
<dbReference type="SUPFAM" id="SSF49764">
    <property type="entry name" value="HSP20-like chaperones"/>
    <property type="match status" value="1"/>
</dbReference>
<evidence type="ECO:0000256" key="1">
    <source>
        <dbReference type="PROSITE-ProRule" id="PRU00285"/>
    </source>
</evidence>
<dbReference type="EMBL" id="JAOSHN010000008">
    <property type="protein sequence ID" value="MCU7380197.1"/>
    <property type="molecule type" value="Genomic_DNA"/>
</dbReference>
<feature type="domain" description="SHSP" evidence="3">
    <location>
        <begin position="27"/>
        <end position="143"/>
    </location>
</feature>
<protein>
    <submittedName>
        <fullName evidence="4">Hsp20/alpha crystallin family protein</fullName>
    </submittedName>
</protein>
<dbReference type="Pfam" id="PF00011">
    <property type="entry name" value="HSP20"/>
    <property type="match status" value="1"/>
</dbReference>
<evidence type="ECO:0000313" key="4">
    <source>
        <dbReference type="EMBL" id="MCU7380197.1"/>
    </source>
</evidence>
<dbReference type="PANTHER" id="PTHR11527">
    <property type="entry name" value="HEAT-SHOCK PROTEIN 20 FAMILY MEMBER"/>
    <property type="match status" value="1"/>
</dbReference>
<reference evidence="4" key="1">
    <citation type="submission" date="2022-09" db="EMBL/GenBank/DDBJ databases">
        <title>Culturomic study of gut microbiota in children with autism spectrum disorder.</title>
        <authorList>
            <person name="Efimov B.A."/>
            <person name="Chaplin A.V."/>
            <person name="Sokolova S.R."/>
            <person name="Pikina A.P."/>
            <person name="Korzhanova M."/>
            <person name="Belova V."/>
            <person name="Korostin D."/>
        </authorList>
    </citation>
    <scope>NUCLEOTIDE SEQUENCE</scope>
    <source>
        <strain evidence="4">ASD5510</strain>
    </source>
</reference>
<dbReference type="PROSITE" id="PS01031">
    <property type="entry name" value="SHSP"/>
    <property type="match status" value="1"/>
</dbReference>
<organism evidence="4 5">
    <name type="scientific">Hominibacterium faecale</name>
    <dbReference type="NCBI Taxonomy" id="2839743"/>
    <lineage>
        <taxon>Bacteria</taxon>
        <taxon>Bacillati</taxon>
        <taxon>Bacillota</taxon>
        <taxon>Clostridia</taxon>
        <taxon>Peptostreptococcales</taxon>
        <taxon>Anaerovoracaceae</taxon>
        <taxon>Hominibacterium</taxon>
    </lineage>
</organism>
<evidence type="ECO:0000256" key="2">
    <source>
        <dbReference type="RuleBase" id="RU003616"/>
    </source>
</evidence>
<dbReference type="InterPro" id="IPR031107">
    <property type="entry name" value="Small_HSP"/>
</dbReference>
<dbReference type="Gene3D" id="2.60.40.790">
    <property type="match status" value="1"/>
</dbReference>
<proteinExistence type="inferred from homology"/>
<evidence type="ECO:0000313" key="5">
    <source>
        <dbReference type="Proteomes" id="UP001065549"/>
    </source>
</evidence>
<keyword evidence="5" id="KW-1185">Reference proteome</keyword>
<dbReference type="AlphaFoldDB" id="A0A9J6QXI5"/>
<dbReference type="CDD" id="cd06471">
    <property type="entry name" value="ACD_LpsHSP_like"/>
    <property type="match status" value="1"/>
</dbReference>
<dbReference type="InterPro" id="IPR008978">
    <property type="entry name" value="HSP20-like_chaperone"/>
</dbReference>
<name>A0A9J6QXI5_9FIRM</name>
<comment type="caution">
    <text evidence="4">The sequence shown here is derived from an EMBL/GenBank/DDBJ whole genome shotgun (WGS) entry which is preliminary data.</text>
</comment>
<accession>A0A9J6QXI5</accession>
<dbReference type="InterPro" id="IPR002068">
    <property type="entry name" value="A-crystallin/Hsp20_dom"/>
</dbReference>
<gene>
    <name evidence="4" type="ORF">OBO34_17835</name>
</gene>
<evidence type="ECO:0000259" key="3">
    <source>
        <dbReference type="PROSITE" id="PS01031"/>
    </source>
</evidence>
<comment type="similarity">
    <text evidence="1 2">Belongs to the small heat shock protein (HSP20) family.</text>
</comment>